<protein>
    <recommendedName>
        <fullName evidence="4">Zinc-ribbon domain-containing protein</fullName>
    </recommendedName>
</protein>
<sequence length="54" mass="5998">MQTKKCYKCGEENLLKATACFNCGSKLSNGAAIMNLFKIGGILLLFWIISKYYG</sequence>
<dbReference type="AlphaFoldDB" id="T2GCJ3"/>
<proteinExistence type="predicted"/>
<gene>
    <name evidence="2" type="ORF">DGI_2079</name>
</gene>
<evidence type="ECO:0000256" key="1">
    <source>
        <dbReference type="SAM" id="Phobius"/>
    </source>
</evidence>
<evidence type="ECO:0000313" key="2">
    <source>
        <dbReference type="EMBL" id="AGW13846.1"/>
    </source>
</evidence>
<keyword evidence="1" id="KW-0472">Membrane</keyword>
<organism evidence="2 3">
    <name type="scientific">Megalodesulfovibrio gigas (strain ATCC 19364 / DSM 1382 / NCIMB 9332 / VKM B-1759)</name>
    <name type="common">Desulfovibrio gigas</name>
    <dbReference type="NCBI Taxonomy" id="1121448"/>
    <lineage>
        <taxon>Bacteria</taxon>
        <taxon>Pseudomonadati</taxon>
        <taxon>Thermodesulfobacteriota</taxon>
        <taxon>Desulfovibrionia</taxon>
        <taxon>Desulfovibrionales</taxon>
        <taxon>Desulfovibrionaceae</taxon>
        <taxon>Megalodesulfovibrio</taxon>
    </lineage>
</organism>
<dbReference type="PATRIC" id="fig|1121448.10.peg.2033"/>
<keyword evidence="1" id="KW-1133">Transmembrane helix</keyword>
<evidence type="ECO:0008006" key="4">
    <source>
        <dbReference type="Google" id="ProtNLM"/>
    </source>
</evidence>
<reference evidence="3" key="2">
    <citation type="submission" date="2013-07" db="EMBL/GenBank/DDBJ databases">
        <authorList>
            <person name="Morais-Silva F.O."/>
            <person name="Rezende A.M."/>
            <person name="Pimentel C."/>
            <person name="Resende D.M."/>
            <person name="Santos C.I."/>
            <person name="Clemente C."/>
            <person name="de Oliveira L.M."/>
            <person name="da Silva S.M."/>
            <person name="Costa D.A."/>
            <person name="Varela-Raposo A."/>
            <person name="Horacio E.C.A."/>
            <person name="Matos M."/>
            <person name="Flores O."/>
            <person name="Ruiz J.C."/>
            <person name="Rodrigues-Pousada C."/>
        </authorList>
    </citation>
    <scope>NUCLEOTIDE SEQUENCE [LARGE SCALE GENOMIC DNA]</scope>
    <source>
        <strain evidence="3">ATCC 19364 / DSM 1382 / NCIMB 9332 / VKM B-1759</strain>
    </source>
</reference>
<dbReference type="EMBL" id="CP006585">
    <property type="protein sequence ID" value="AGW13846.1"/>
    <property type="molecule type" value="Genomic_DNA"/>
</dbReference>
<accession>T2GCJ3</accession>
<keyword evidence="1" id="KW-0812">Transmembrane</keyword>
<evidence type="ECO:0000313" key="3">
    <source>
        <dbReference type="Proteomes" id="UP000016587"/>
    </source>
</evidence>
<dbReference type="KEGG" id="dgg:DGI_2079"/>
<dbReference type="Proteomes" id="UP000016587">
    <property type="component" value="Chromosome"/>
</dbReference>
<dbReference type="eggNOG" id="ENOG5031QPP">
    <property type="taxonomic scope" value="Bacteria"/>
</dbReference>
<keyword evidence="3" id="KW-1185">Reference proteome</keyword>
<dbReference type="HOGENOM" id="CLU_3042700_0_0_7"/>
<feature type="transmembrane region" description="Helical" evidence="1">
    <location>
        <begin position="31"/>
        <end position="49"/>
    </location>
</feature>
<name>T2GCJ3_MEGG1</name>
<reference evidence="2 3" key="1">
    <citation type="journal article" date="2013" name="J. Bacteriol.">
        <title>Roles of HynAB and Ech, the only two hydrogenases found in the model sulfate reducer Desulfovibrio gigas.</title>
        <authorList>
            <person name="Morais-Silva F.O."/>
            <person name="Santos C.I."/>
            <person name="Rodrigues R."/>
            <person name="Pereira I.A."/>
            <person name="Rodrigues-Pousada C."/>
        </authorList>
    </citation>
    <scope>NUCLEOTIDE SEQUENCE [LARGE SCALE GENOMIC DNA]</scope>
    <source>
        <strain evidence="3">ATCC 19364 / DSM 1382 / NCIMB 9332 / VKM B-1759</strain>
    </source>
</reference>